<evidence type="ECO:0000313" key="3">
    <source>
        <dbReference type="Proteomes" id="UP000281128"/>
    </source>
</evidence>
<keyword evidence="3" id="KW-1185">Reference proteome</keyword>
<feature type="domain" description="VOC" evidence="1">
    <location>
        <begin position="9"/>
        <end position="133"/>
    </location>
</feature>
<dbReference type="GO" id="GO:0051213">
    <property type="term" value="F:dioxygenase activity"/>
    <property type="evidence" value="ECO:0007669"/>
    <property type="project" value="UniProtKB-KW"/>
</dbReference>
<dbReference type="PANTHER" id="PTHR21366:SF22">
    <property type="entry name" value="VOC DOMAIN-CONTAINING PROTEIN"/>
    <property type="match status" value="1"/>
</dbReference>
<dbReference type="OrthoDB" id="9812656at2"/>
<dbReference type="Pfam" id="PF00903">
    <property type="entry name" value="Glyoxalase"/>
    <property type="match status" value="1"/>
</dbReference>
<protein>
    <submittedName>
        <fullName evidence="2">Glyoxalase/bleomycin resistance/extradiol dioxygenase family protein</fullName>
    </submittedName>
</protein>
<dbReference type="PROSITE" id="PS51819">
    <property type="entry name" value="VOC"/>
    <property type="match status" value="1"/>
</dbReference>
<sequence>MATAPSLPGILETALYVDDLDAAAAFYRDVIGLAEHVRVEGRHVFMRCADSMLLLFNPDATQEAAGGKFPVPPHGAQGPGHMCFRVAPGETQGWADHLTALGIPIEADFEWPNGTRSIYVRDPAQNSVEFAEASLWGFET</sequence>
<dbReference type="EMBL" id="RAPE01000002">
    <property type="protein sequence ID" value="RKF14648.1"/>
    <property type="molecule type" value="Genomic_DNA"/>
</dbReference>
<dbReference type="PANTHER" id="PTHR21366">
    <property type="entry name" value="GLYOXALASE FAMILY PROTEIN"/>
    <property type="match status" value="1"/>
</dbReference>
<dbReference type="InterPro" id="IPR037523">
    <property type="entry name" value="VOC_core"/>
</dbReference>
<gene>
    <name evidence="2" type="ORF">D6850_07120</name>
</gene>
<evidence type="ECO:0000259" key="1">
    <source>
        <dbReference type="PROSITE" id="PS51819"/>
    </source>
</evidence>
<comment type="caution">
    <text evidence="2">The sequence shown here is derived from an EMBL/GenBank/DDBJ whole genome shotgun (WGS) entry which is preliminary data.</text>
</comment>
<name>A0A3A8AUD7_9RHOB</name>
<dbReference type="InterPro" id="IPR004360">
    <property type="entry name" value="Glyas_Fos-R_dOase_dom"/>
</dbReference>
<dbReference type="InterPro" id="IPR050383">
    <property type="entry name" value="GlyoxalaseI/FosfomycinResist"/>
</dbReference>
<dbReference type="AlphaFoldDB" id="A0A3A8AUD7"/>
<keyword evidence="2" id="KW-0223">Dioxygenase</keyword>
<organism evidence="2 3">
    <name type="scientific">Roseovarius spongiae</name>
    <dbReference type="NCBI Taxonomy" id="2320272"/>
    <lineage>
        <taxon>Bacteria</taxon>
        <taxon>Pseudomonadati</taxon>
        <taxon>Pseudomonadota</taxon>
        <taxon>Alphaproteobacteria</taxon>
        <taxon>Rhodobacterales</taxon>
        <taxon>Roseobacteraceae</taxon>
        <taxon>Roseovarius</taxon>
    </lineage>
</organism>
<dbReference type="RefSeq" id="WP_121165330.1">
    <property type="nucleotide sequence ID" value="NZ_RAPE01000002.1"/>
</dbReference>
<keyword evidence="2" id="KW-0560">Oxidoreductase</keyword>
<dbReference type="Proteomes" id="UP000281128">
    <property type="component" value="Unassembled WGS sequence"/>
</dbReference>
<accession>A0A3A8AUD7</accession>
<evidence type="ECO:0000313" key="2">
    <source>
        <dbReference type="EMBL" id="RKF14648.1"/>
    </source>
</evidence>
<dbReference type="InterPro" id="IPR029068">
    <property type="entry name" value="Glyas_Bleomycin-R_OHBP_Dase"/>
</dbReference>
<reference evidence="2 3" key="1">
    <citation type="submission" date="2018-09" db="EMBL/GenBank/DDBJ databases">
        <title>Roseovarius spongiae sp. nov., isolated from a marine sponge.</title>
        <authorList>
            <person name="Zhuang L."/>
            <person name="Luo L."/>
        </authorList>
    </citation>
    <scope>NUCLEOTIDE SEQUENCE [LARGE SCALE GENOMIC DNA]</scope>
    <source>
        <strain evidence="2 3">HN-E21</strain>
    </source>
</reference>
<proteinExistence type="predicted"/>
<dbReference type="SUPFAM" id="SSF54593">
    <property type="entry name" value="Glyoxalase/Bleomycin resistance protein/Dihydroxybiphenyl dioxygenase"/>
    <property type="match status" value="1"/>
</dbReference>
<dbReference type="Gene3D" id="3.10.180.10">
    <property type="entry name" value="2,3-Dihydroxybiphenyl 1,2-Dioxygenase, domain 1"/>
    <property type="match status" value="1"/>
</dbReference>